<dbReference type="GO" id="GO:0007165">
    <property type="term" value="P:signal transduction"/>
    <property type="evidence" value="ECO:0007669"/>
    <property type="project" value="TreeGrafter"/>
</dbReference>
<dbReference type="InterPro" id="IPR020550">
    <property type="entry name" value="Inositol_monophosphatase_CS"/>
</dbReference>
<dbReference type="AlphaFoldDB" id="A0A6J6EB99"/>
<protein>
    <submittedName>
        <fullName evidence="3">Unannotated protein</fullName>
    </submittedName>
</protein>
<dbReference type="PANTHER" id="PTHR20854">
    <property type="entry name" value="INOSITOL MONOPHOSPHATASE"/>
    <property type="match status" value="1"/>
</dbReference>
<evidence type="ECO:0000313" key="3">
    <source>
        <dbReference type="EMBL" id="CAB4573820.1"/>
    </source>
</evidence>
<dbReference type="PRINTS" id="PR00377">
    <property type="entry name" value="IMPHPHTASES"/>
</dbReference>
<organism evidence="3">
    <name type="scientific">freshwater metagenome</name>
    <dbReference type="NCBI Taxonomy" id="449393"/>
    <lineage>
        <taxon>unclassified sequences</taxon>
        <taxon>metagenomes</taxon>
        <taxon>ecological metagenomes</taxon>
    </lineage>
</organism>
<dbReference type="PANTHER" id="PTHR20854:SF4">
    <property type="entry name" value="INOSITOL-1-MONOPHOSPHATASE-RELATED"/>
    <property type="match status" value="1"/>
</dbReference>
<dbReference type="GO" id="GO:0046854">
    <property type="term" value="P:phosphatidylinositol phosphate biosynthetic process"/>
    <property type="evidence" value="ECO:0007669"/>
    <property type="project" value="InterPro"/>
</dbReference>
<name>A0A6J6EB99_9ZZZZ</name>
<dbReference type="Gene3D" id="3.30.540.10">
    <property type="entry name" value="Fructose-1,6-Bisphosphatase, subunit A, domain 1"/>
    <property type="match status" value="1"/>
</dbReference>
<dbReference type="Pfam" id="PF00459">
    <property type="entry name" value="Inositol_P"/>
    <property type="match status" value="1"/>
</dbReference>
<dbReference type="GO" id="GO:0006020">
    <property type="term" value="P:inositol metabolic process"/>
    <property type="evidence" value="ECO:0007669"/>
    <property type="project" value="TreeGrafter"/>
</dbReference>
<keyword evidence="1" id="KW-0479">Metal-binding</keyword>
<dbReference type="Gene3D" id="3.40.190.80">
    <property type="match status" value="1"/>
</dbReference>
<gene>
    <name evidence="3" type="ORF">UFOPK1493_02576</name>
</gene>
<evidence type="ECO:0000256" key="1">
    <source>
        <dbReference type="ARBA" id="ARBA00022723"/>
    </source>
</evidence>
<keyword evidence="2" id="KW-0460">Magnesium</keyword>
<dbReference type="SUPFAM" id="SSF56655">
    <property type="entry name" value="Carbohydrate phosphatase"/>
    <property type="match status" value="1"/>
</dbReference>
<proteinExistence type="predicted"/>
<sequence>MTGAHPDLDLAFALADLADRETLRWWSPRGVAATAKADGSPVTAADVAAEEAVLAAVREARPGDGVLGEEIGERPGTTGWRWIVDGIDGTRFFAAGLPTWGTLIALEEHGRIVLGLATSPAQDRRWWARRGEGAFTGSCSGRAGARRLRVSSPRELGPARVVTLPGHDGLSVHARGVVEQLAGGRPVDRAWSHQLAVAEGEVDLCVWFAGDVWDHAAPSVIVEEAGGRFTDHAGGARLDTRTAVYSNGAGHDEVLAVLRGADG</sequence>
<dbReference type="EMBL" id="CAEZSR010000110">
    <property type="protein sequence ID" value="CAB4573820.1"/>
    <property type="molecule type" value="Genomic_DNA"/>
</dbReference>
<reference evidence="3" key="1">
    <citation type="submission" date="2020-05" db="EMBL/GenBank/DDBJ databases">
        <authorList>
            <person name="Chiriac C."/>
            <person name="Salcher M."/>
            <person name="Ghai R."/>
            <person name="Kavagutti S V."/>
        </authorList>
    </citation>
    <scope>NUCLEOTIDE SEQUENCE</scope>
</reference>
<evidence type="ECO:0000256" key="2">
    <source>
        <dbReference type="ARBA" id="ARBA00022842"/>
    </source>
</evidence>
<dbReference type="InterPro" id="IPR000760">
    <property type="entry name" value="Inositol_monophosphatase-like"/>
</dbReference>
<accession>A0A6J6EB99</accession>
<dbReference type="PROSITE" id="PS00630">
    <property type="entry name" value="IMP_2"/>
    <property type="match status" value="1"/>
</dbReference>
<dbReference type="GO" id="GO:0046872">
    <property type="term" value="F:metal ion binding"/>
    <property type="evidence" value="ECO:0007669"/>
    <property type="project" value="UniProtKB-KW"/>
</dbReference>
<dbReference type="GO" id="GO:0008934">
    <property type="term" value="F:inositol monophosphate 1-phosphatase activity"/>
    <property type="evidence" value="ECO:0007669"/>
    <property type="project" value="TreeGrafter"/>
</dbReference>